<reference evidence="2" key="1">
    <citation type="submission" date="2023-05" db="EMBL/GenBank/DDBJ databases">
        <title>Metabolic capabilities are highly conserved among human nasal-associated Corynebacterium species in pangenomic analyses.</title>
        <authorList>
            <person name="Tran T.H."/>
            <person name="Roberts A.Q."/>
            <person name="Escapa I.F."/>
            <person name="Gao W."/>
            <person name="Conlan S."/>
            <person name="Kong H."/>
            <person name="Segre J.A."/>
            <person name="Kelly M.S."/>
            <person name="Lemon K.P."/>
        </authorList>
    </citation>
    <scope>NUCLEOTIDE SEQUENCE</scope>
    <source>
        <strain evidence="2">KPL2654</strain>
    </source>
</reference>
<gene>
    <name evidence="2" type="ORF">QPX54_09890</name>
</gene>
<evidence type="ECO:0000256" key="1">
    <source>
        <dbReference type="SAM" id="MobiDB-lite"/>
    </source>
</evidence>
<dbReference type="Proteomes" id="UP001226160">
    <property type="component" value="Unassembled WGS sequence"/>
</dbReference>
<dbReference type="EMBL" id="JASNVP010000009">
    <property type="protein sequence ID" value="MDK4326811.1"/>
    <property type="molecule type" value="Genomic_DNA"/>
</dbReference>
<evidence type="ECO:0000313" key="2">
    <source>
        <dbReference type="EMBL" id="MDK4326811.1"/>
    </source>
</evidence>
<name>A0AAP4BWP4_9CORY</name>
<dbReference type="AlphaFoldDB" id="A0AAP4BWP4"/>
<accession>A0AAP4BWP4</accession>
<proteinExistence type="predicted"/>
<comment type="caution">
    <text evidence="2">The sequence shown here is derived from an EMBL/GenBank/DDBJ whole genome shotgun (WGS) entry which is preliminary data.</text>
</comment>
<feature type="region of interest" description="Disordered" evidence="1">
    <location>
        <begin position="108"/>
        <end position="149"/>
    </location>
</feature>
<dbReference type="RefSeq" id="WP_284589986.1">
    <property type="nucleotide sequence ID" value="NZ_JASNVP010000009.1"/>
</dbReference>
<organism evidence="2 3">
    <name type="scientific">Corynebacterium propinquum</name>
    <dbReference type="NCBI Taxonomy" id="43769"/>
    <lineage>
        <taxon>Bacteria</taxon>
        <taxon>Bacillati</taxon>
        <taxon>Actinomycetota</taxon>
        <taxon>Actinomycetes</taxon>
        <taxon>Mycobacteriales</taxon>
        <taxon>Corynebacteriaceae</taxon>
        <taxon>Corynebacterium</taxon>
    </lineage>
</organism>
<dbReference type="NCBIfam" id="TIGR03931">
    <property type="entry name" value="T7SS_Rv3446c"/>
    <property type="match status" value="1"/>
</dbReference>
<sequence length="400" mass="42991">MIRADYEPENQSLNSGTQYSVAQVSVYFYDDATVFGIAGTEETIVRYDLPARGITEGWTVSAVVDQTEVMAEENWPDICVAIFADDADVYDDFARVLTQHGARVFTGDLDESSEGAASTDAEYDTESADPDTGPLAAVSTSQGGAHAAAERRGDDAFAAARAGVNQRAAEKQSVGSNFVQLVARKPKRHRHAKAGWRPRPFQILVAAGIAVTSLSGWWVVDRYSGADEDGGVGDGGAVITADAAGDRSDGDAFGGDATAEIPQMVHEHSGLRLVTPRGFVIGDSSQPGVFAATGEDPNLRIYVTTDQLHDDAAAQIDHDAVLTDIMQTVKSSPDLQEGRREHEPREQVRYVENPGDGSRIAWTSWVEGNHQLTVGCHSRHTTTEKQKQACELVVGSLERI</sequence>
<dbReference type="InterPro" id="IPR023840">
    <property type="entry name" value="T7SS_Rv3446c"/>
</dbReference>
<evidence type="ECO:0000313" key="3">
    <source>
        <dbReference type="Proteomes" id="UP001226160"/>
    </source>
</evidence>
<protein>
    <submittedName>
        <fullName evidence="2">Type VII secretion-associated protein</fullName>
    </submittedName>
</protein>